<keyword evidence="1" id="KW-0547">Nucleotide-binding</keyword>
<keyword evidence="2" id="KW-0342">GTP-binding</keyword>
<gene>
    <name evidence="3" type="ORF">JD78_03785</name>
</gene>
<evidence type="ECO:0000313" key="3">
    <source>
        <dbReference type="EMBL" id="TWH75230.1"/>
    </source>
</evidence>
<comment type="caution">
    <text evidence="3">The sequence shown here is derived from an EMBL/GenBank/DDBJ whole genome shotgun (WGS) entry which is preliminary data.</text>
</comment>
<keyword evidence="4" id="KW-1185">Reference proteome</keyword>
<dbReference type="Gene3D" id="2.40.30.10">
    <property type="entry name" value="Translation factors"/>
    <property type="match status" value="1"/>
</dbReference>
<dbReference type="SUPFAM" id="SSF50465">
    <property type="entry name" value="EF-Tu/eEF-1alpha/eIF2-gamma C-terminal domain"/>
    <property type="match status" value="1"/>
</dbReference>
<dbReference type="OrthoDB" id="1456570at2"/>
<protein>
    <submittedName>
        <fullName evidence="3">Uncharacterized protein</fullName>
    </submittedName>
</protein>
<proteinExistence type="predicted"/>
<dbReference type="InterPro" id="IPR009001">
    <property type="entry name" value="Transl_elong_EF1A/Init_IF2_C"/>
</dbReference>
<name>A0A562IWL7_9ACTN</name>
<dbReference type="EMBL" id="VLKF01000001">
    <property type="protein sequence ID" value="TWH75230.1"/>
    <property type="molecule type" value="Genomic_DNA"/>
</dbReference>
<accession>A0A562IWL7</accession>
<evidence type="ECO:0000313" key="4">
    <source>
        <dbReference type="Proteomes" id="UP000321490"/>
    </source>
</evidence>
<reference evidence="3 4" key="1">
    <citation type="submission" date="2019-07" db="EMBL/GenBank/DDBJ databases">
        <title>R&amp;d 2014.</title>
        <authorList>
            <person name="Klenk H.-P."/>
        </authorList>
    </citation>
    <scope>NUCLEOTIDE SEQUENCE [LARGE SCALE GENOMIC DNA]</scope>
    <source>
        <strain evidence="3 4">DSM 45764</strain>
    </source>
</reference>
<evidence type="ECO:0000256" key="2">
    <source>
        <dbReference type="ARBA" id="ARBA00023134"/>
    </source>
</evidence>
<dbReference type="GO" id="GO:0005525">
    <property type="term" value="F:GTP binding"/>
    <property type="evidence" value="ECO:0007669"/>
    <property type="project" value="UniProtKB-KW"/>
</dbReference>
<dbReference type="Proteomes" id="UP000321490">
    <property type="component" value="Unassembled WGS sequence"/>
</dbReference>
<sequence>MEDAGQRAYFAIDVRMLPTEQGGRRTPAGPRYRPQLDLGERSASGEAVQWDCEWVMDDALGPGESTVVYLRLFGLSDEALRSGQHLDFFEGRQLVATGEVVTVVRAGEPLPPTVETACRACGFDEGDHRWVGGSPQYVICPGCGVESGVGDVG</sequence>
<dbReference type="AlphaFoldDB" id="A0A562IWL7"/>
<dbReference type="RefSeq" id="WP_153361417.1">
    <property type="nucleotide sequence ID" value="NZ_ML762507.1"/>
</dbReference>
<evidence type="ECO:0000256" key="1">
    <source>
        <dbReference type="ARBA" id="ARBA00022741"/>
    </source>
</evidence>
<organism evidence="3 4">
    <name type="scientific">Modestobacter roseus</name>
    <dbReference type="NCBI Taxonomy" id="1181884"/>
    <lineage>
        <taxon>Bacteria</taxon>
        <taxon>Bacillati</taxon>
        <taxon>Actinomycetota</taxon>
        <taxon>Actinomycetes</taxon>
        <taxon>Geodermatophilales</taxon>
        <taxon>Geodermatophilaceae</taxon>
        <taxon>Modestobacter</taxon>
    </lineage>
</organism>